<keyword evidence="2" id="KW-1185">Reference proteome</keyword>
<dbReference type="Proteomes" id="UP000270185">
    <property type="component" value="Chromosome"/>
</dbReference>
<dbReference type="EMBL" id="CP034159">
    <property type="protein sequence ID" value="AZI32954.1"/>
    <property type="molecule type" value="Genomic_DNA"/>
</dbReference>
<organism evidence="1 2">
    <name type="scientific">Kaistella carnis</name>
    <dbReference type="NCBI Taxonomy" id="1241979"/>
    <lineage>
        <taxon>Bacteria</taxon>
        <taxon>Pseudomonadati</taxon>
        <taxon>Bacteroidota</taxon>
        <taxon>Flavobacteriia</taxon>
        <taxon>Flavobacteriales</taxon>
        <taxon>Weeksellaceae</taxon>
        <taxon>Chryseobacterium group</taxon>
        <taxon>Kaistella</taxon>
    </lineage>
</organism>
<evidence type="ECO:0000313" key="2">
    <source>
        <dbReference type="Proteomes" id="UP000270185"/>
    </source>
</evidence>
<accession>A0A3G8XRV1</accession>
<sequence length="377" mass="43378">MSRIRYVGGNNVKITNGTHFIHSEDSIEFSSLKKIYDNGETTGSKYGNFEERQIDVSEYIIDGEWLDKDGKTFKRSQKQGQITSDARIGDVVYFKIKTQNLPLHTPVTLQLMEYDGSIFLPLGGGMLMEARPFDDSLPFFDIRDKNKEVIAYVDADGFVIFSIHLTEMLEKYIDEDAGVEIELYFICTYKGIGFEKATLPRSTEKYLTVRNTSRTIFIKPAAEKYKLPEFRDSLGDFIVFLANESGAVVGDFDSTIQNFHTVKVRVFKEFQYHSNFNSVTTKIYEQTYNMDTGLDTHEDLFEETEKKEFRIKKDGKQIFQEGDITQNVKKSISDYYNVNDIGKTGLKGLQESLEILGYLDYFNDLKSIAKWRKSPCL</sequence>
<name>A0A3G8XRV1_9FLAO</name>
<dbReference type="KEGG" id="ccas:EIB73_07115"/>
<protein>
    <submittedName>
        <fullName evidence="1">Uncharacterized protein</fullName>
    </submittedName>
</protein>
<dbReference type="OrthoDB" id="1217771at2"/>
<dbReference type="RefSeq" id="WP_125023917.1">
    <property type="nucleotide sequence ID" value="NZ_CP034159.1"/>
</dbReference>
<dbReference type="AlphaFoldDB" id="A0A3G8XRV1"/>
<reference evidence="2" key="1">
    <citation type="submission" date="2018-11" db="EMBL/GenBank/DDBJ databases">
        <title>Proposal to divide the Flavobacteriaceae and reorganize its genera based on Amino Acid Identity values calculated from whole genome sequences.</title>
        <authorList>
            <person name="Nicholson A.C."/>
            <person name="Gulvik C.A."/>
            <person name="Whitney A.M."/>
            <person name="Humrighouse B.W."/>
            <person name="Bell M."/>
            <person name="Holmes B."/>
            <person name="Steigerwalt A.G."/>
            <person name="Villarma A."/>
            <person name="Sheth M."/>
            <person name="Batra D."/>
            <person name="Pryor J."/>
            <person name="Bernardet J.-F."/>
            <person name="Hugo C."/>
            <person name="Kampfer P."/>
            <person name="Newman J.D."/>
            <person name="McQuiston J.R."/>
        </authorList>
    </citation>
    <scope>NUCLEOTIDE SEQUENCE [LARGE SCALE GENOMIC DNA]</scope>
    <source>
        <strain evidence="2">G0081</strain>
    </source>
</reference>
<evidence type="ECO:0000313" key="1">
    <source>
        <dbReference type="EMBL" id="AZI32954.1"/>
    </source>
</evidence>
<proteinExistence type="predicted"/>
<gene>
    <name evidence="1" type="ORF">EIB73_07115</name>
</gene>